<name>A0A6C0L2H1_9ZZZZ</name>
<organism evidence="1">
    <name type="scientific">viral metagenome</name>
    <dbReference type="NCBI Taxonomy" id="1070528"/>
    <lineage>
        <taxon>unclassified sequences</taxon>
        <taxon>metagenomes</taxon>
        <taxon>organismal metagenomes</taxon>
    </lineage>
</organism>
<proteinExistence type="predicted"/>
<accession>A0A6C0L2H1</accession>
<evidence type="ECO:0000313" key="1">
    <source>
        <dbReference type="EMBL" id="QHU23546.1"/>
    </source>
</evidence>
<sequence length="36" mass="4192">MNEFIDTKVMFLTLSFIIGLNYISSDNNIILKKNIK</sequence>
<dbReference type="AlphaFoldDB" id="A0A6C0L2H1"/>
<reference evidence="1" key="1">
    <citation type="journal article" date="2020" name="Nature">
        <title>Giant virus diversity and host interactions through global metagenomics.</title>
        <authorList>
            <person name="Schulz F."/>
            <person name="Roux S."/>
            <person name="Paez-Espino D."/>
            <person name="Jungbluth S."/>
            <person name="Walsh D.A."/>
            <person name="Denef V.J."/>
            <person name="McMahon K.D."/>
            <person name="Konstantinidis K.T."/>
            <person name="Eloe-Fadrosh E.A."/>
            <person name="Kyrpides N.C."/>
            <person name="Woyke T."/>
        </authorList>
    </citation>
    <scope>NUCLEOTIDE SEQUENCE</scope>
    <source>
        <strain evidence="1">GVMAG-S-ERX555907-94</strain>
    </source>
</reference>
<dbReference type="EMBL" id="MN741032">
    <property type="protein sequence ID" value="QHU23546.1"/>
    <property type="molecule type" value="Genomic_DNA"/>
</dbReference>
<protein>
    <submittedName>
        <fullName evidence="1">Uncharacterized protein</fullName>
    </submittedName>
</protein>